<dbReference type="AlphaFoldDB" id="A0A975L9C2"/>
<dbReference type="InterPro" id="IPR023213">
    <property type="entry name" value="CAT-like_dom_sf"/>
</dbReference>
<name>A0A975L9C2_9ACTN</name>
<dbReference type="GO" id="GO:0008610">
    <property type="term" value="P:lipid biosynthetic process"/>
    <property type="evidence" value="ECO:0007669"/>
    <property type="project" value="UniProtKB-ARBA"/>
</dbReference>
<feature type="compositionally biased region" description="Pro residues" evidence="1">
    <location>
        <begin position="233"/>
        <end position="260"/>
    </location>
</feature>
<reference evidence="3" key="1">
    <citation type="submission" date="2021-05" db="EMBL/GenBank/DDBJ databases">
        <authorList>
            <person name="Kaiqin L."/>
            <person name="Jian G."/>
        </authorList>
    </citation>
    <scope>NUCLEOTIDE SEQUENCE</scope>
    <source>
        <strain evidence="3">HDS5</strain>
    </source>
</reference>
<proteinExistence type="predicted"/>
<evidence type="ECO:0000256" key="1">
    <source>
        <dbReference type="SAM" id="MobiDB-lite"/>
    </source>
</evidence>
<dbReference type="GO" id="GO:0003824">
    <property type="term" value="F:catalytic activity"/>
    <property type="evidence" value="ECO:0007669"/>
    <property type="project" value="InterPro"/>
</dbReference>
<keyword evidence="4" id="KW-1185">Reference proteome</keyword>
<evidence type="ECO:0000313" key="4">
    <source>
        <dbReference type="Proteomes" id="UP000682416"/>
    </source>
</evidence>
<feature type="region of interest" description="Disordered" evidence="1">
    <location>
        <begin position="226"/>
        <end position="310"/>
    </location>
</feature>
<feature type="domain" description="Condensation" evidence="2">
    <location>
        <begin position="9"/>
        <end position="207"/>
    </location>
</feature>
<dbReference type="Gene3D" id="3.30.559.10">
    <property type="entry name" value="Chloramphenicol acetyltransferase-like domain"/>
    <property type="match status" value="1"/>
</dbReference>
<gene>
    <name evidence="3" type="ORF">KGD82_02305</name>
</gene>
<dbReference type="EMBL" id="CP074402">
    <property type="protein sequence ID" value="QVJ01854.1"/>
    <property type="molecule type" value="Genomic_DNA"/>
</dbReference>
<sequence length="342" mass="37417">MTNTGRARRLPLTAAQSGLWYAQQMDPGNPVYAIAEYLELDGPLDVAILGAALRQAVLETESLHLRFGEEDGEPWQEVRRPEDWWPTVVDLTSEPDPAEAARRWMRDDLARAQDVLGETLFAEVIFRLGAEHHFVYQRVHHLLLDGYGAMLVLGRVTEIHDALAAGTEPGPSPFGSLSRLLEEEADYREDGTEEADHRFWSERMADAPDAVGLAGAPVRMPTSLYRVTDDLPARPPRGSRPPRAPSAPACPPRSSRPPPSTSTASPAPGTSSWACRSPPAARRTPVRSRPRSPTSFRCGSGSDPTSRCPHSCGRWPWRRGWRCGTSATGARTCVAVRTSAAA</sequence>
<dbReference type="SUPFAM" id="SSF52777">
    <property type="entry name" value="CoA-dependent acyltransferases"/>
    <property type="match status" value="1"/>
</dbReference>
<organism evidence="3 4">
    <name type="scientific">Nocardiopsis eucommiae</name>
    <dbReference type="NCBI Taxonomy" id="2831970"/>
    <lineage>
        <taxon>Bacteria</taxon>
        <taxon>Bacillati</taxon>
        <taxon>Actinomycetota</taxon>
        <taxon>Actinomycetes</taxon>
        <taxon>Streptosporangiales</taxon>
        <taxon>Nocardiopsidaceae</taxon>
        <taxon>Nocardiopsis</taxon>
    </lineage>
</organism>
<dbReference type="Pfam" id="PF00668">
    <property type="entry name" value="Condensation"/>
    <property type="match status" value="1"/>
</dbReference>
<protein>
    <recommendedName>
        <fullName evidence="2">Condensation domain-containing protein</fullName>
    </recommendedName>
</protein>
<dbReference type="InterPro" id="IPR001242">
    <property type="entry name" value="Condensation_dom"/>
</dbReference>
<dbReference type="KEGG" id="nec:KGD82_02305"/>
<evidence type="ECO:0000313" key="3">
    <source>
        <dbReference type="EMBL" id="QVJ01854.1"/>
    </source>
</evidence>
<accession>A0A975L9C2</accession>
<evidence type="ECO:0000259" key="2">
    <source>
        <dbReference type="Pfam" id="PF00668"/>
    </source>
</evidence>
<dbReference type="Proteomes" id="UP000682416">
    <property type="component" value="Chromosome"/>
</dbReference>
<feature type="compositionally biased region" description="Low complexity" evidence="1">
    <location>
        <begin position="261"/>
        <end position="283"/>
    </location>
</feature>